<reference evidence="2" key="1">
    <citation type="journal article" date="2015" name="Front. Microbiol.">
        <title>Combining genomic sequencing methods to explore viral diversity and reveal potential virus-host interactions.</title>
        <authorList>
            <person name="Chow C.E."/>
            <person name="Winget D.M."/>
            <person name="White R.A.III."/>
            <person name="Hallam S.J."/>
            <person name="Suttle C.A."/>
        </authorList>
    </citation>
    <scope>NUCLEOTIDE SEQUENCE</scope>
    <source>
        <strain evidence="2">Anoxic3_7</strain>
    </source>
</reference>
<accession>A0A0F7L5S0</accession>
<feature type="transmembrane region" description="Helical" evidence="1">
    <location>
        <begin position="34"/>
        <end position="54"/>
    </location>
</feature>
<proteinExistence type="predicted"/>
<evidence type="ECO:0000256" key="1">
    <source>
        <dbReference type="SAM" id="Phobius"/>
    </source>
</evidence>
<keyword evidence="1" id="KW-0812">Transmembrane</keyword>
<organism evidence="2">
    <name type="scientific">uncultured marine virus</name>
    <dbReference type="NCBI Taxonomy" id="186617"/>
    <lineage>
        <taxon>Viruses</taxon>
        <taxon>environmental samples</taxon>
    </lineage>
</organism>
<feature type="transmembrane region" description="Helical" evidence="1">
    <location>
        <begin position="89"/>
        <end position="108"/>
    </location>
</feature>
<keyword evidence="1" id="KW-0472">Membrane</keyword>
<name>A0A0F7L5S0_9VIRU</name>
<dbReference type="EMBL" id="KR029582">
    <property type="protein sequence ID" value="AKH46361.1"/>
    <property type="molecule type" value="Genomic_DNA"/>
</dbReference>
<protein>
    <submittedName>
        <fullName evidence="2">Uncharacterized protein</fullName>
    </submittedName>
</protein>
<reference evidence="2" key="2">
    <citation type="submission" date="2015-03" db="EMBL/GenBank/DDBJ databases">
        <authorList>
            <person name="Chow C.-E.T."/>
            <person name="Winget D.M."/>
            <person name="White R.A.III."/>
            <person name="Hallam S.J."/>
            <person name="Suttle C.A."/>
        </authorList>
    </citation>
    <scope>NUCLEOTIDE SEQUENCE</scope>
    <source>
        <strain evidence="2">Anoxic3_7</strain>
    </source>
</reference>
<keyword evidence="1" id="KW-1133">Transmembrane helix</keyword>
<sequence length="115" mass="13000">MPISNSYVRYINNSILTCLSCCEHIDNKVNANHFLFFNASFSISSLLAFSALALSNLPAIKYSLVTGMSSPCFSLVPEYLYSDNISRVLSLYFFIVVLRNWGVTSSLYNNRHRVL</sequence>
<evidence type="ECO:0000313" key="2">
    <source>
        <dbReference type="EMBL" id="AKH46361.1"/>
    </source>
</evidence>